<dbReference type="InterPro" id="IPR001451">
    <property type="entry name" value="Hexapep"/>
</dbReference>
<dbReference type="Proteomes" id="UP000033889">
    <property type="component" value="Unassembled WGS sequence"/>
</dbReference>
<dbReference type="EMBL" id="JJPQ01000181">
    <property type="protein sequence ID" value="KKG77439.1"/>
    <property type="molecule type" value="Genomic_DNA"/>
</dbReference>
<dbReference type="InterPro" id="IPR051159">
    <property type="entry name" value="Hexapeptide_acetyltransf"/>
</dbReference>
<evidence type="ECO:0000313" key="4">
    <source>
        <dbReference type="EMBL" id="KKH07815.1"/>
    </source>
</evidence>
<proteinExistence type="predicted"/>
<accession>A0A0F8JI38</accession>
<comment type="caution">
    <text evidence="1">The sequence shown here is derived from an EMBL/GenBank/DDBJ whole genome shotgun (WGS) entry which is preliminary data.</text>
</comment>
<dbReference type="PATRIC" id="fig|2209.71.peg.3076"/>
<dbReference type="EMBL" id="JJPN01000009">
    <property type="protein sequence ID" value="KKG75433.1"/>
    <property type="molecule type" value="Genomic_DNA"/>
</dbReference>
<reference evidence="5 6" key="1">
    <citation type="journal article" date="2015" name="ISME J.">
        <title>Genomic and phenotypic differentiation among Methanosarcina mazei populations from Columbia River sediment.</title>
        <authorList>
            <person name="Youngblut N.D."/>
            <person name="Wirth J.S."/>
            <person name="Henriksen J.R."/>
            <person name="Smith M."/>
            <person name="Simon H."/>
            <person name="Metcalf W.W."/>
            <person name="Whitaker R.J."/>
        </authorList>
    </citation>
    <scope>NUCLEOTIDE SEQUENCE [LARGE SCALE GENOMIC DNA]</scope>
    <source>
        <strain evidence="1 6">3.H.A.1A.2</strain>
        <strain evidence="2 5">3.H.A.2.5</strain>
        <strain evidence="3 7">3.H.T.1A.1</strain>
        <strain evidence="4 8">3.H.T.1A.2</strain>
    </source>
</reference>
<dbReference type="AlphaFoldDB" id="A0A0F8JI38"/>
<dbReference type="SUPFAM" id="SSF51161">
    <property type="entry name" value="Trimeric LpxA-like enzymes"/>
    <property type="match status" value="1"/>
</dbReference>
<dbReference type="Proteomes" id="UP000034074">
    <property type="component" value="Unassembled WGS sequence"/>
</dbReference>
<gene>
    <name evidence="1" type="ORF">DU46_13990</name>
    <name evidence="3" type="ORF">DU51_02655</name>
    <name evidence="2" type="ORF">DU61_03865</name>
    <name evidence="4" type="ORF">DU62_03100</name>
</gene>
<evidence type="ECO:0000313" key="1">
    <source>
        <dbReference type="EMBL" id="KKG75433.1"/>
    </source>
</evidence>
<dbReference type="Proteomes" id="UP000034944">
    <property type="component" value="Unassembled WGS sequence"/>
</dbReference>
<evidence type="ECO:0000313" key="8">
    <source>
        <dbReference type="Proteomes" id="UP000034944"/>
    </source>
</evidence>
<name>A0A0F8JI38_METMZ</name>
<dbReference type="EMBL" id="JJPY01000099">
    <property type="protein sequence ID" value="KKH06675.1"/>
    <property type="molecule type" value="Genomic_DNA"/>
</dbReference>
<evidence type="ECO:0000313" key="2">
    <source>
        <dbReference type="EMBL" id="KKG77439.1"/>
    </source>
</evidence>
<evidence type="ECO:0000313" key="7">
    <source>
        <dbReference type="Proteomes" id="UP000034820"/>
    </source>
</evidence>
<dbReference type="Pfam" id="PF00132">
    <property type="entry name" value="Hexapep"/>
    <property type="match status" value="1"/>
</dbReference>
<dbReference type="Gene3D" id="2.160.10.10">
    <property type="entry name" value="Hexapeptide repeat proteins"/>
    <property type="match status" value="1"/>
</dbReference>
<organism evidence="1 6">
    <name type="scientific">Methanosarcina mazei</name>
    <name type="common">Methanosarcina frisia</name>
    <dbReference type="NCBI Taxonomy" id="2209"/>
    <lineage>
        <taxon>Archaea</taxon>
        <taxon>Methanobacteriati</taxon>
        <taxon>Methanobacteriota</taxon>
        <taxon>Stenosarchaea group</taxon>
        <taxon>Methanomicrobia</taxon>
        <taxon>Methanosarcinales</taxon>
        <taxon>Methanosarcinaceae</taxon>
        <taxon>Methanosarcina</taxon>
    </lineage>
</organism>
<evidence type="ECO:0000313" key="6">
    <source>
        <dbReference type="Proteomes" id="UP000034074"/>
    </source>
</evidence>
<dbReference type="CDD" id="cd04647">
    <property type="entry name" value="LbH_MAT_like"/>
    <property type="match status" value="1"/>
</dbReference>
<dbReference type="PANTHER" id="PTHR23416">
    <property type="entry name" value="SIALIC ACID SYNTHASE-RELATED"/>
    <property type="match status" value="1"/>
</dbReference>
<sequence length="172" mass="18553">MINSLKAIIIFAIRNLPGPIGLNYRNYYYSKKFKSCGSNLSLNENIIIKAPGNITIGNNFYMGPRGLIDACDEIIIGDDVLVGMNVQILSSNHNFDRLDIPINLQGLTKKRTYIGNDVWIGAGVIILACVHIGDGCVIGAGSVVTKSITSYSVAIGNPASVMKSRLSNKGNY</sequence>
<protein>
    <recommendedName>
        <fullName evidence="9">Galactoside O-acetyltransferase</fullName>
    </recommendedName>
</protein>
<dbReference type="EMBL" id="JJPZ01000135">
    <property type="protein sequence ID" value="KKH07815.1"/>
    <property type="molecule type" value="Genomic_DNA"/>
</dbReference>
<dbReference type="Pfam" id="PF14602">
    <property type="entry name" value="Hexapep_2"/>
    <property type="match status" value="1"/>
</dbReference>
<dbReference type="Proteomes" id="UP000034820">
    <property type="component" value="Unassembled WGS sequence"/>
</dbReference>
<evidence type="ECO:0000313" key="5">
    <source>
        <dbReference type="Proteomes" id="UP000033889"/>
    </source>
</evidence>
<evidence type="ECO:0008006" key="9">
    <source>
        <dbReference type="Google" id="ProtNLM"/>
    </source>
</evidence>
<evidence type="ECO:0000313" key="3">
    <source>
        <dbReference type="EMBL" id="KKH06675.1"/>
    </source>
</evidence>
<dbReference type="RefSeq" id="WP_052734133.1">
    <property type="nucleotide sequence ID" value="NZ_JJPN01000009.1"/>
</dbReference>
<dbReference type="InterPro" id="IPR011004">
    <property type="entry name" value="Trimer_LpxA-like_sf"/>
</dbReference>
<dbReference type="OrthoDB" id="1475at2157"/>